<feature type="compositionally biased region" description="Pro residues" evidence="1">
    <location>
        <begin position="71"/>
        <end position="82"/>
    </location>
</feature>
<name>A0ABZ0RQB3_9BACT</name>
<organism evidence="3 4">
    <name type="scientific">Coraliomargarita algicola</name>
    <dbReference type="NCBI Taxonomy" id="3092156"/>
    <lineage>
        <taxon>Bacteria</taxon>
        <taxon>Pseudomonadati</taxon>
        <taxon>Verrucomicrobiota</taxon>
        <taxon>Opitutia</taxon>
        <taxon>Puniceicoccales</taxon>
        <taxon>Coraliomargaritaceae</taxon>
        <taxon>Coraliomargarita</taxon>
    </lineage>
</organism>
<keyword evidence="4" id="KW-1185">Reference proteome</keyword>
<evidence type="ECO:0000256" key="1">
    <source>
        <dbReference type="SAM" id="MobiDB-lite"/>
    </source>
</evidence>
<evidence type="ECO:0000256" key="2">
    <source>
        <dbReference type="SAM" id="Phobius"/>
    </source>
</evidence>
<evidence type="ECO:0000313" key="4">
    <source>
        <dbReference type="Proteomes" id="UP001324993"/>
    </source>
</evidence>
<sequence length="366" mass="39280">MSSETNSPLPHNQNQLGQALRSPKKRSAIFIVVVVSVGVHVLGLGIFGVIKIVETISPPPEFEAPPVVEVAPPPPPPPPPPTTKRSQKSLPRPQPLAAQNPQNMSVPAISMQESDLSFGRGMGGGLGELGGGIMDRVDISFFGIEGGNNVVVLFDRTGSGMGIFNRTRQELMKTINSMTENPGARLAVLYFGGKEGGHQGISRGGSDPTRHDYWWPKGVRKDNWLQPARGDAEGLLADLKAIPTPGKNSKSLVTKGAKDVQRGKAYFVLGTNFFGALEAAYKLKPAPDTVYLMVEPDVAFTSLDVVNKAHAAWKKYGVPKPENTKVIFVVGKPAKQVRSRGALNLMVKLLNGGDLSPQKINELIVF</sequence>
<feature type="region of interest" description="Disordered" evidence="1">
    <location>
        <begin position="64"/>
        <end position="106"/>
    </location>
</feature>
<feature type="region of interest" description="Disordered" evidence="1">
    <location>
        <begin position="1"/>
        <end position="20"/>
    </location>
</feature>
<accession>A0ABZ0RQB3</accession>
<evidence type="ECO:0008006" key="5">
    <source>
        <dbReference type="Google" id="ProtNLM"/>
    </source>
</evidence>
<dbReference type="Proteomes" id="UP001324993">
    <property type="component" value="Chromosome"/>
</dbReference>
<feature type="compositionally biased region" description="Polar residues" evidence="1">
    <location>
        <begin position="97"/>
        <end position="106"/>
    </location>
</feature>
<keyword evidence="2" id="KW-1133">Transmembrane helix</keyword>
<dbReference type="RefSeq" id="WP_319834014.1">
    <property type="nucleotide sequence ID" value="NZ_CP138858.1"/>
</dbReference>
<feature type="transmembrane region" description="Helical" evidence="2">
    <location>
        <begin position="28"/>
        <end position="50"/>
    </location>
</feature>
<reference evidence="3 4" key="1">
    <citation type="submission" date="2023-11" db="EMBL/GenBank/DDBJ databases">
        <title>Coraliomargarita sp. nov., isolated from marine algae.</title>
        <authorList>
            <person name="Lee J.K."/>
            <person name="Baek J.H."/>
            <person name="Kim J.M."/>
            <person name="Choi D.G."/>
            <person name="Jeon C.O."/>
        </authorList>
    </citation>
    <scope>NUCLEOTIDE SEQUENCE [LARGE SCALE GENOMIC DNA]</scope>
    <source>
        <strain evidence="3 4">J2-16</strain>
    </source>
</reference>
<keyword evidence="2" id="KW-0812">Transmembrane</keyword>
<feature type="compositionally biased region" description="Polar residues" evidence="1">
    <location>
        <begin position="1"/>
        <end position="17"/>
    </location>
</feature>
<gene>
    <name evidence="3" type="ORF">SH580_05515</name>
</gene>
<evidence type="ECO:0000313" key="3">
    <source>
        <dbReference type="EMBL" id="WPJ97165.1"/>
    </source>
</evidence>
<protein>
    <recommendedName>
        <fullName evidence="5">VWFA domain-containing protein</fullName>
    </recommendedName>
</protein>
<proteinExistence type="predicted"/>
<dbReference type="EMBL" id="CP138858">
    <property type="protein sequence ID" value="WPJ97165.1"/>
    <property type="molecule type" value="Genomic_DNA"/>
</dbReference>
<keyword evidence="2" id="KW-0472">Membrane</keyword>